<feature type="domain" description="HAMP" evidence="10">
    <location>
        <begin position="329"/>
        <end position="382"/>
    </location>
</feature>
<dbReference type="PANTHER" id="PTHR32089:SF119">
    <property type="entry name" value="METHYL-ACCEPTING CHEMOTAXIS PROTEIN CTPL"/>
    <property type="match status" value="1"/>
</dbReference>
<dbReference type="RefSeq" id="WP_255391905.1">
    <property type="nucleotide sequence ID" value="NZ_CP101509.1"/>
</dbReference>
<keyword evidence="12" id="KW-1185">Reference proteome</keyword>
<evidence type="ECO:0000256" key="4">
    <source>
        <dbReference type="ARBA" id="ARBA00023136"/>
    </source>
</evidence>
<dbReference type="Pfam" id="PF08376">
    <property type="entry name" value="NIT"/>
    <property type="match status" value="1"/>
</dbReference>
<keyword evidence="2 8" id="KW-0812">Transmembrane</keyword>
<keyword evidence="3 8" id="KW-1133">Transmembrane helix</keyword>
<evidence type="ECO:0000256" key="6">
    <source>
        <dbReference type="ARBA" id="ARBA00029447"/>
    </source>
</evidence>
<evidence type="ECO:0000259" key="9">
    <source>
        <dbReference type="PROSITE" id="PS50111"/>
    </source>
</evidence>
<reference evidence="11" key="1">
    <citation type="submission" date="2022-07" db="EMBL/GenBank/DDBJ databases">
        <title>Genome sequencing of Photobacterium atrarenae GJH2-4.</title>
        <authorList>
            <person name="Park S.-J."/>
        </authorList>
    </citation>
    <scope>NUCLEOTIDE SEQUENCE</scope>
    <source>
        <strain evidence="11">GJH2-4</strain>
    </source>
</reference>
<evidence type="ECO:0000256" key="2">
    <source>
        <dbReference type="ARBA" id="ARBA00022692"/>
    </source>
</evidence>
<dbReference type="InterPro" id="IPR013587">
    <property type="entry name" value="Nitrate/nitrite_sensing"/>
</dbReference>
<evidence type="ECO:0000256" key="5">
    <source>
        <dbReference type="ARBA" id="ARBA00023224"/>
    </source>
</evidence>
<dbReference type="SMART" id="SM00283">
    <property type="entry name" value="MA"/>
    <property type="match status" value="1"/>
</dbReference>
<sequence>MNLSNFSFKQKIVVLLALPVLAFLFLSGSSMSHSVSTTREMASLNQLIRLSVSYSELVHELQKERGMTAGYLGSNGSQFGDELRSQQQATDTKRKQRINDWQSADIDLRNIQQLNDAIDQGLHEIDTIRRRVEMQSISLSDALAYYTRLNHQLLSVSGLIAEFSTNSAITKETVAYYNFLQGKERAGIERAVLSNTFSKDAFATGMLVKFIALVTEQETYFDNFYVLTNDTNKQYFSQQLNDKSVHEVNQLRDLAKAQSGQFDVDPVYWFAQATKRIGQLKKIENKVAASLIKLTEEKLQAAQTSMTANIIIFLLTVLTVTVVSYFVIKDLSARVNDLTSVMAKVREGNDLTVRAHYIDKSELGVISASLNATLAQFSQVIDNLSNSSMTLASAAEETSQTCQYNSTSMVEQQEQIGLIATAIEELSTTVNEVAGKTQQTSESAKLADEQTLNGLRTVQHSYQSIESLAAEIDGLAEKITHLHDSSNNIHNVVDVINSVADQTNLLALNAAIEAARAGDQGRGFAVVADEVRKLAQRTQESTAEIEGFINSLQSDVESAFHLIENNQGKAMAAVQDSRNVEQTLEGISESVSNIFSMTEQIATATEEQAVVTQEIAKNIMTVEDKSTESTTGAAQIASTAREQAELATTLRKLANTFKI</sequence>
<evidence type="ECO:0000259" key="10">
    <source>
        <dbReference type="PROSITE" id="PS50885"/>
    </source>
</evidence>
<proteinExistence type="inferred from homology"/>
<name>A0ABY5GML4_9GAMM</name>
<evidence type="ECO:0000256" key="8">
    <source>
        <dbReference type="SAM" id="Phobius"/>
    </source>
</evidence>
<keyword evidence="5 7" id="KW-0807">Transducer</keyword>
<dbReference type="EMBL" id="CP101509">
    <property type="protein sequence ID" value="UTV30545.1"/>
    <property type="molecule type" value="Genomic_DNA"/>
</dbReference>
<comment type="subcellular location">
    <subcellularLocation>
        <location evidence="1">Membrane</location>
        <topology evidence="1">Multi-pass membrane protein</topology>
    </subcellularLocation>
</comment>
<dbReference type="InterPro" id="IPR004089">
    <property type="entry name" value="MCPsignal_dom"/>
</dbReference>
<organism evidence="11 12">
    <name type="scientific">Photobacterium atrarenae</name>
    <dbReference type="NCBI Taxonomy" id="865757"/>
    <lineage>
        <taxon>Bacteria</taxon>
        <taxon>Pseudomonadati</taxon>
        <taxon>Pseudomonadota</taxon>
        <taxon>Gammaproteobacteria</taxon>
        <taxon>Vibrionales</taxon>
        <taxon>Vibrionaceae</taxon>
        <taxon>Photobacterium</taxon>
    </lineage>
</organism>
<protein>
    <submittedName>
        <fullName evidence="11">Methyl-accepting chemotaxis protein</fullName>
    </submittedName>
</protein>
<keyword evidence="4 8" id="KW-0472">Membrane</keyword>
<dbReference type="Gene3D" id="1.10.287.950">
    <property type="entry name" value="Methyl-accepting chemotaxis protein"/>
    <property type="match status" value="1"/>
</dbReference>
<evidence type="ECO:0000256" key="1">
    <source>
        <dbReference type="ARBA" id="ARBA00004141"/>
    </source>
</evidence>
<dbReference type="PROSITE" id="PS50111">
    <property type="entry name" value="CHEMOTAXIS_TRANSDUC_2"/>
    <property type="match status" value="1"/>
</dbReference>
<evidence type="ECO:0000313" key="12">
    <source>
        <dbReference type="Proteomes" id="UP001057998"/>
    </source>
</evidence>
<dbReference type="Proteomes" id="UP001057998">
    <property type="component" value="Chromosome 2"/>
</dbReference>
<dbReference type="InterPro" id="IPR003660">
    <property type="entry name" value="HAMP_dom"/>
</dbReference>
<gene>
    <name evidence="11" type="ORF">NNL38_18430</name>
</gene>
<dbReference type="PROSITE" id="PS50885">
    <property type="entry name" value="HAMP"/>
    <property type="match status" value="1"/>
</dbReference>
<comment type="similarity">
    <text evidence="6">Belongs to the methyl-accepting chemotaxis (MCP) protein family.</text>
</comment>
<evidence type="ECO:0000313" key="11">
    <source>
        <dbReference type="EMBL" id="UTV30545.1"/>
    </source>
</evidence>
<feature type="transmembrane region" description="Helical" evidence="8">
    <location>
        <begin position="306"/>
        <end position="328"/>
    </location>
</feature>
<dbReference type="SUPFAM" id="SSF58104">
    <property type="entry name" value="Methyl-accepting chemotaxis protein (MCP) signaling domain"/>
    <property type="match status" value="1"/>
</dbReference>
<evidence type="ECO:0000256" key="7">
    <source>
        <dbReference type="PROSITE-ProRule" id="PRU00284"/>
    </source>
</evidence>
<evidence type="ECO:0000256" key="3">
    <source>
        <dbReference type="ARBA" id="ARBA00022989"/>
    </source>
</evidence>
<dbReference type="Pfam" id="PF00015">
    <property type="entry name" value="MCPsignal"/>
    <property type="match status" value="1"/>
</dbReference>
<accession>A0ABY5GML4</accession>
<dbReference type="PANTHER" id="PTHR32089">
    <property type="entry name" value="METHYL-ACCEPTING CHEMOTAXIS PROTEIN MCPB"/>
    <property type="match status" value="1"/>
</dbReference>
<feature type="domain" description="Methyl-accepting transducer" evidence="9">
    <location>
        <begin position="387"/>
        <end position="623"/>
    </location>
</feature>
<dbReference type="CDD" id="cd11386">
    <property type="entry name" value="MCP_signal"/>
    <property type="match status" value="1"/>
</dbReference>